<dbReference type="EMBL" id="AZRL01000022">
    <property type="protein sequence ID" value="PNR94960.1"/>
    <property type="molecule type" value="Genomic_DNA"/>
</dbReference>
<accession>A0A2K1NWP9</accession>
<dbReference type="Proteomes" id="UP000236434">
    <property type="component" value="Unassembled WGS sequence"/>
</dbReference>
<dbReference type="AlphaFoldDB" id="A0A2K1NWP9"/>
<proteinExistence type="predicted"/>
<comment type="caution">
    <text evidence="1">The sequence shown here is derived from an EMBL/GenBank/DDBJ whole genome shotgun (WGS) entry which is preliminary data.</text>
</comment>
<organism evidence="1 2">
    <name type="scientific">Petrotoga olearia DSM 13574</name>
    <dbReference type="NCBI Taxonomy" id="1122955"/>
    <lineage>
        <taxon>Bacteria</taxon>
        <taxon>Thermotogati</taxon>
        <taxon>Thermotogota</taxon>
        <taxon>Thermotogae</taxon>
        <taxon>Petrotogales</taxon>
        <taxon>Petrotogaceae</taxon>
        <taxon>Petrotoga</taxon>
    </lineage>
</organism>
<reference evidence="1 2" key="1">
    <citation type="submission" date="2013-12" db="EMBL/GenBank/DDBJ databases">
        <title>Comparative genomics of Petrotoga isolates.</title>
        <authorList>
            <person name="Nesbo C.L."/>
            <person name="Charchuk R."/>
            <person name="Chow K."/>
        </authorList>
    </citation>
    <scope>NUCLEOTIDE SEQUENCE [LARGE SCALE GENOMIC DNA]</scope>
    <source>
        <strain evidence="1 2">DSM 13574</strain>
    </source>
</reference>
<name>A0A2K1NWP9_9BACT</name>
<evidence type="ECO:0000313" key="1">
    <source>
        <dbReference type="EMBL" id="PNR94960.1"/>
    </source>
</evidence>
<dbReference type="RefSeq" id="WP_103067599.1">
    <property type="nucleotide sequence ID" value="NZ_AZRL01000022.1"/>
</dbReference>
<protein>
    <submittedName>
        <fullName evidence="1">Uncharacterized protein</fullName>
    </submittedName>
</protein>
<evidence type="ECO:0000313" key="2">
    <source>
        <dbReference type="Proteomes" id="UP000236434"/>
    </source>
</evidence>
<sequence>MKMTEDLKKAYENMKTGVITAGGFLGNDERLLVDIIESDEEKIRSLNINLQDYIKKIRYLFEKGKEAFEEPVTIDNKWLIKVDEARGHLPCPFEDGIFRKVNLRIKNLNNNEELLITELSLHLIEKHHFFQGKGSPFRVEPEKLKKVLEE</sequence>
<dbReference type="OrthoDB" id="279123at2"/>
<gene>
    <name evidence="1" type="ORF">X929_08755</name>
</gene>